<reference evidence="4 5" key="1">
    <citation type="journal article" date="2018" name="Mol. Biol. Evol.">
        <title>Broad Genomic Sampling Reveals a Smut Pathogenic Ancestry of the Fungal Clade Ustilaginomycotina.</title>
        <authorList>
            <person name="Kijpornyongpan T."/>
            <person name="Mondo S.J."/>
            <person name="Barry K."/>
            <person name="Sandor L."/>
            <person name="Lee J."/>
            <person name="Lipzen A."/>
            <person name="Pangilinan J."/>
            <person name="LaButti K."/>
            <person name="Hainaut M."/>
            <person name="Henrissat B."/>
            <person name="Grigoriev I.V."/>
            <person name="Spatafora J.W."/>
            <person name="Aime M.C."/>
        </authorList>
    </citation>
    <scope>NUCLEOTIDE SEQUENCE [LARGE SCALE GENOMIC DNA]</scope>
    <source>
        <strain evidence="4 5">MCA 5214</strain>
    </source>
</reference>
<feature type="domain" description="PX-associated" evidence="3">
    <location>
        <begin position="727"/>
        <end position="880"/>
    </location>
</feature>
<dbReference type="STRING" id="1569628.A0A316UQ86"/>
<evidence type="ECO:0008006" key="6">
    <source>
        <dbReference type="Google" id="ProtNLM"/>
    </source>
</evidence>
<dbReference type="EMBL" id="KZ819668">
    <property type="protein sequence ID" value="PWN27472.1"/>
    <property type="molecule type" value="Genomic_DNA"/>
</dbReference>
<feature type="compositionally biased region" description="Gly residues" evidence="1">
    <location>
        <begin position="893"/>
        <end position="902"/>
    </location>
</feature>
<feature type="compositionally biased region" description="Low complexity" evidence="1">
    <location>
        <begin position="68"/>
        <end position="85"/>
    </location>
</feature>
<dbReference type="InterPro" id="IPR024554">
    <property type="entry name" value="LEC1-like_C"/>
</dbReference>
<feature type="compositionally biased region" description="Acidic residues" evidence="1">
    <location>
        <begin position="662"/>
        <end position="674"/>
    </location>
</feature>
<evidence type="ECO:0000259" key="3">
    <source>
        <dbReference type="Pfam" id="PF12828"/>
    </source>
</evidence>
<dbReference type="OrthoDB" id="2414662at2759"/>
<gene>
    <name evidence="4" type="ORF">BDZ90DRAFT_232452</name>
</gene>
<dbReference type="Pfam" id="PF12828">
    <property type="entry name" value="PXB"/>
    <property type="match status" value="1"/>
</dbReference>
<dbReference type="Pfam" id="PF12825">
    <property type="entry name" value="DUF3818"/>
    <property type="match status" value="1"/>
</dbReference>
<keyword evidence="5" id="KW-1185">Reference proteome</keyword>
<dbReference type="PANTHER" id="PTHR47185">
    <property type="entry name" value="PX DOMAIN-CONTAINING PROTEIN YPR097W"/>
    <property type="match status" value="1"/>
</dbReference>
<feature type="compositionally biased region" description="Basic and acidic residues" evidence="1">
    <location>
        <begin position="41"/>
        <end position="52"/>
    </location>
</feature>
<organism evidence="4 5">
    <name type="scientific">Jaminaea rosea</name>
    <dbReference type="NCBI Taxonomy" id="1569628"/>
    <lineage>
        <taxon>Eukaryota</taxon>
        <taxon>Fungi</taxon>
        <taxon>Dikarya</taxon>
        <taxon>Basidiomycota</taxon>
        <taxon>Ustilaginomycotina</taxon>
        <taxon>Exobasidiomycetes</taxon>
        <taxon>Microstromatales</taxon>
        <taxon>Microstromatales incertae sedis</taxon>
        <taxon>Jaminaea</taxon>
    </lineage>
</organism>
<feature type="compositionally biased region" description="Acidic residues" evidence="1">
    <location>
        <begin position="525"/>
        <end position="536"/>
    </location>
</feature>
<dbReference type="InterPro" id="IPR024555">
    <property type="entry name" value="PX-associated"/>
</dbReference>
<feature type="region of interest" description="Disordered" evidence="1">
    <location>
        <begin position="782"/>
        <end position="805"/>
    </location>
</feature>
<dbReference type="GO" id="GO:0035091">
    <property type="term" value="F:phosphatidylinositol binding"/>
    <property type="evidence" value="ECO:0007669"/>
    <property type="project" value="TreeGrafter"/>
</dbReference>
<proteinExistence type="predicted"/>
<sequence length="1553" mass="170117">MDDRKPNRRSIVASMGLEPRFQPEEPVSPPTWGPPPASPTESRKSRARKESTASRGTVKSTTGRKPRPAAVDAAPPGRVRAAGPATGSIKSRNSRHSMLPPSPAPPLPENSAPGAAGGGGTLGRSLTSKLFGRSGSAPAAEKKAAPPPEPAPQATTYESVNGAGSGEPGARSSMLFGLVGGGKDRVEPTPAVEGDSRRTRWNARNKTESVITAGFTDMHIGDEEDGVERQRPEKPLGLGRMSAKQAREKRTSKYVMPAIAEPEPEQQQPQPESQPKLALERHELVDDGPSLVKRKSSKASRKASTKARKNGAPQLPALSAIGLGGGLGSIIGKSKSAEPEYDQDEPAEDSELEGAAMPARGPSRIVEDTEDDEDFQEADDSAFPVTPATDRKAFLIPEENGSADPADVSDEDEVAPVLQREKHAGTAGAPITAADEDELDEEVPGYDEATARSAPAEKENGIGKKGLLAGAGLGAGLGGGLGALAGGSRSKASADKAQRSPIIPGAFGHHDDDEVEEDPARTVDDMSDYEDEDMIDEPPARTAMPAVAAVGSAAKAPKKVKRKEPKKDKKERKKDKAEPAAVAAPALAQPPERPQRSKARKPSSNREERLAAPAELTRQKSYSSNKSDEKKKKRGGLAALAGGAFAIGGASAAAKKGHKEDEPMDDADYEEYMDEPAVLSDEEGHSEADSEEIYRERSEKKKRSSKSQRSTGMAAASKPSRRSAAVKNLTPVQRHYLLKALVCLQMQLEWEELEKLGALTQYGYPFAPERPKLTRVKTELKNEFTTGEDMENEADDPYDEEDSDEARRLENLQDPLILRHLFQIHLRVFPGLDTAPLKFWQKRIQVFFDEMAARNFSTSVERGEYSKRRFYTLAMTRYLGGYFARGVGVRGQGELRGPGPGEKGSERWGVGKQWGKGTVKRGLDRPARIDSSLWKKIDNLFGDGPEGKVWRRAGKETTRIRGDWQSWKEQIIENETGLDETVNFLDISQIRNLPPKYRNAEEWARNHAAYLLHSLFVTAPNADSTFKVVRGIHTLFPYWGAKQLLKYANAQVLIEGILNLLLARPAGAKSLIQRIAAYVIGSEGTTLQKEYINPLKKAINDSELTGRIEEYVARGSRPEGRSVRAKADKTGDDVLTVILLSAGGTPLRREAQDRVVELQHSFARSPYRGCPELAYPADSSYAKENPDKMHVPKWDGSRTEEEEAVKFARLKLFLRDCLKKRDREQAVKMASGALVPTIIKDFLSTVMYDVIKQIASHADLSARLGDLQNFIDDMLDLKKKKDDSLQAWIALAARHENSLYLLVHECASIAGRFWEWCQIGLDYMALSTVDPVHPADRSQKNVEVNLEELLQDSRLSEKDVELILEEVDELAVYTKWSKVAYELEMRKNFLLARPDAATTSTLTEDDIPTSQMKDEIRDIDSLMRELMEAEGVPVDDGSLPNESRGTEARELATFWFDVMDPLGQHLMAEKGASELSYKPLNVSPPIPCLKYTRKALPVWREVLREKLPDWQHGDVNGPRKASNPGTRQRKGPGAAGPSNGSASASKKSKGLFR</sequence>
<dbReference type="PANTHER" id="PTHR47185:SF1">
    <property type="entry name" value="PX DOMAIN-CONTAINING PROTEIN YPR097W"/>
    <property type="match status" value="1"/>
</dbReference>
<dbReference type="RefSeq" id="XP_025362084.1">
    <property type="nucleotide sequence ID" value="XM_025506257.1"/>
</dbReference>
<feature type="compositionally biased region" description="Low complexity" evidence="1">
    <location>
        <begin position="1531"/>
        <end position="1545"/>
    </location>
</feature>
<evidence type="ECO:0000313" key="5">
    <source>
        <dbReference type="Proteomes" id="UP000245884"/>
    </source>
</evidence>
<feature type="compositionally biased region" description="Low complexity" evidence="1">
    <location>
        <begin position="265"/>
        <end position="275"/>
    </location>
</feature>
<feature type="compositionally biased region" description="Basic and acidic residues" evidence="1">
    <location>
        <begin position="682"/>
        <end position="699"/>
    </location>
</feature>
<feature type="region of interest" description="Disordered" evidence="1">
    <location>
        <begin position="650"/>
        <end position="726"/>
    </location>
</feature>
<feature type="region of interest" description="Disordered" evidence="1">
    <location>
        <begin position="1510"/>
        <end position="1553"/>
    </location>
</feature>
<feature type="compositionally biased region" description="Acidic residues" evidence="1">
    <location>
        <begin position="434"/>
        <end position="445"/>
    </location>
</feature>
<accession>A0A316UQ86</accession>
<protein>
    <recommendedName>
        <fullName evidence="6">DUF3818 domain-containing protein</fullName>
    </recommendedName>
</protein>
<feature type="compositionally biased region" description="Gly residues" evidence="1">
    <location>
        <begin position="469"/>
        <end position="485"/>
    </location>
</feature>
<evidence type="ECO:0000259" key="2">
    <source>
        <dbReference type="Pfam" id="PF12825"/>
    </source>
</evidence>
<evidence type="ECO:0000313" key="4">
    <source>
        <dbReference type="EMBL" id="PWN27472.1"/>
    </source>
</evidence>
<feature type="region of interest" description="Disordered" evidence="1">
    <location>
        <begin position="893"/>
        <end position="919"/>
    </location>
</feature>
<dbReference type="InterPro" id="IPR047168">
    <property type="entry name" value="LEC1-like"/>
</dbReference>
<feature type="compositionally biased region" description="Basic and acidic residues" evidence="1">
    <location>
        <begin position="508"/>
        <end position="524"/>
    </location>
</feature>
<feature type="compositionally biased region" description="Basic residues" evidence="1">
    <location>
        <begin position="556"/>
        <end position="573"/>
    </location>
</feature>
<feature type="compositionally biased region" description="Acidic residues" evidence="1">
    <location>
        <begin position="786"/>
        <end position="804"/>
    </location>
</feature>
<feature type="compositionally biased region" description="Low complexity" evidence="1">
    <location>
        <begin position="579"/>
        <end position="590"/>
    </location>
</feature>
<feature type="domain" description="PX" evidence="2">
    <location>
        <begin position="988"/>
        <end position="1308"/>
    </location>
</feature>
<dbReference type="GeneID" id="37028080"/>
<feature type="compositionally biased region" description="Low complexity" evidence="1">
    <location>
        <begin position="707"/>
        <end position="725"/>
    </location>
</feature>
<feature type="compositionally biased region" description="Pro residues" evidence="1">
    <location>
        <begin position="26"/>
        <end position="38"/>
    </location>
</feature>
<dbReference type="Proteomes" id="UP000245884">
    <property type="component" value="Unassembled WGS sequence"/>
</dbReference>
<name>A0A316UQ86_9BASI</name>
<evidence type="ECO:0000256" key="1">
    <source>
        <dbReference type="SAM" id="MobiDB-lite"/>
    </source>
</evidence>
<feature type="compositionally biased region" description="Acidic residues" evidence="1">
    <location>
        <begin position="339"/>
        <end position="352"/>
    </location>
</feature>
<feature type="compositionally biased region" description="Low complexity" evidence="1">
    <location>
        <begin position="543"/>
        <end position="555"/>
    </location>
</feature>
<feature type="compositionally biased region" description="Acidic residues" evidence="1">
    <location>
        <begin position="368"/>
        <end position="380"/>
    </location>
</feature>
<feature type="region of interest" description="Disordered" evidence="1">
    <location>
        <begin position="1"/>
        <end position="635"/>
    </location>
</feature>
<feature type="compositionally biased region" description="Basic residues" evidence="1">
    <location>
        <begin position="292"/>
        <end position="309"/>
    </location>
</feature>